<evidence type="ECO:0000313" key="5">
    <source>
        <dbReference type="Proteomes" id="UP001147653"/>
    </source>
</evidence>
<sequence length="197" mass="21376">MPAPDAIAFVRAALPPAPARVLEIGAGDGALAQVLRRAGYDVTAIDPRGEGDVLPVPLLELEAEPFDAAVAMTSLHHVEPLADSLAHLAELLRPGARLLVDEYDVGALDERAAAWWIAHAGGHEKTPAEFVAHMRDHIHTVAHVREQLAPWFDVSEPVPGAYLYRHKIGWQHRDEEEAKIAAGELPATGSRFIAVRR</sequence>
<gene>
    <name evidence="4" type="ORF">OJ997_11050</name>
</gene>
<evidence type="ECO:0000256" key="3">
    <source>
        <dbReference type="ARBA" id="ARBA00022691"/>
    </source>
</evidence>
<dbReference type="InterPro" id="IPR029063">
    <property type="entry name" value="SAM-dependent_MTases_sf"/>
</dbReference>
<protein>
    <submittedName>
        <fullName evidence="4">Class I SAM-dependent methyltransferase</fullName>
    </submittedName>
</protein>
<name>A0A9X3S8W0_9ACTN</name>
<keyword evidence="3" id="KW-0949">S-adenosyl-L-methionine</keyword>
<dbReference type="CDD" id="cd02440">
    <property type="entry name" value="AdoMet_MTases"/>
    <property type="match status" value="1"/>
</dbReference>
<dbReference type="GO" id="GO:0008168">
    <property type="term" value="F:methyltransferase activity"/>
    <property type="evidence" value="ECO:0007669"/>
    <property type="project" value="UniProtKB-KW"/>
</dbReference>
<keyword evidence="5" id="KW-1185">Reference proteome</keyword>
<keyword evidence="1 4" id="KW-0489">Methyltransferase</keyword>
<dbReference type="AlphaFoldDB" id="A0A9X3S8W0"/>
<accession>A0A9X3S8W0</accession>
<dbReference type="SUPFAM" id="SSF53335">
    <property type="entry name" value="S-adenosyl-L-methionine-dependent methyltransferases"/>
    <property type="match status" value="1"/>
</dbReference>
<dbReference type="Gene3D" id="3.40.50.150">
    <property type="entry name" value="Vaccinia Virus protein VP39"/>
    <property type="match status" value="2"/>
</dbReference>
<dbReference type="RefSeq" id="WP_270025140.1">
    <property type="nucleotide sequence ID" value="NZ_JAPDDP010000016.1"/>
</dbReference>
<dbReference type="PANTHER" id="PTHR43464:SF19">
    <property type="entry name" value="UBIQUINONE BIOSYNTHESIS O-METHYLTRANSFERASE, MITOCHONDRIAL"/>
    <property type="match status" value="1"/>
</dbReference>
<reference evidence="4" key="1">
    <citation type="submission" date="2022-10" db="EMBL/GenBank/DDBJ databases">
        <title>The WGS of Solirubrobacter phytolaccae KCTC 29190.</title>
        <authorList>
            <person name="Jiang Z."/>
        </authorList>
    </citation>
    <scope>NUCLEOTIDE SEQUENCE</scope>
    <source>
        <strain evidence="4">KCTC 29190</strain>
    </source>
</reference>
<evidence type="ECO:0000313" key="4">
    <source>
        <dbReference type="EMBL" id="MDA0180831.1"/>
    </source>
</evidence>
<comment type="caution">
    <text evidence="4">The sequence shown here is derived from an EMBL/GenBank/DDBJ whole genome shotgun (WGS) entry which is preliminary data.</text>
</comment>
<organism evidence="4 5">
    <name type="scientific">Solirubrobacter phytolaccae</name>
    <dbReference type="NCBI Taxonomy" id="1404360"/>
    <lineage>
        <taxon>Bacteria</taxon>
        <taxon>Bacillati</taxon>
        <taxon>Actinomycetota</taxon>
        <taxon>Thermoleophilia</taxon>
        <taxon>Solirubrobacterales</taxon>
        <taxon>Solirubrobacteraceae</taxon>
        <taxon>Solirubrobacter</taxon>
    </lineage>
</organism>
<dbReference type="Proteomes" id="UP001147653">
    <property type="component" value="Unassembled WGS sequence"/>
</dbReference>
<dbReference type="PANTHER" id="PTHR43464">
    <property type="entry name" value="METHYLTRANSFERASE"/>
    <property type="match status" value="1"/>
</dbReference>
<evidence type="ECO:0000256" key="2">
    <source>
        <dbReference type="ARBA" id="ARBA00022679"/>
    </source>
</evidence>
<dbReference type="Pfam" id="PF13489">
    <property type="entry name" value="Methyltransf_23"/>
    <property type="match status" value="1"/>
</dbReference>
<dbReference type="EMBL" id="JAPDDP010000016">
    <property type="protein sequence ID" value="MDA0180831.1"/>
    <property type="molecule type" value="Genomic_DNA"/>
</dbReference>
<keyword evidence="2" id="KW-0808">Transferase</keyword>
<evidence type="ECO:0000256" key="1">
    <source>
        <dbReference type="ARBA" id="ARBA00022603"/>
    </source>
</evidence>
<dbReference type="GO" id="GO:0032259">
    <property type="term" value="P:methylation"/>
    <property type="evidence" value="ECO:0007669"/>
    <property type="project" value="UniProtKB-KW"/>
</dbReference>
<proteinExistence type="predicted"/>